<keyword evidence="1" id="KW-0472">Membrane</keyword>
<accession>A0A929WTS0</accession>
<gene>
    <name evidence="2" type="ORF">HXK09_01900</name>
</gene>
<organism evidence="2 3">
    <name type="scientific">Actinomyces bouchesdurhonensis</name>
    <dbReference type="NCBI Taxonomy" id="1852361"/>
    <lineage>
        <taxon>Bacteria</taxon>
        <taxon>Bacillati</taxon>
        <taxon>Actinomycetota</taxon>
        <taxon>Actinomycetes</taxon>
        <taxon>Actinomycetales</taxon>
        <taxon>Actinomycetaceae</taxon>
        <taxon>Actinomyces</taxon>
    </lineage>
</organism>
<keyword evidence="1" id="KW-1133">Transmembrane helix</keyword>
<evidence type="ECO:0000313" key="3">
    <source>
        <dbReference type="Proteomes" id="UP000759246"/>
    </source>
</evidence>
<reference evidence="2" key="1">
    <citation type="submission" date="2020-04" db="EMBL/GenBank/DDBJ databases">
        <title>Deep metagenomics examines the oral microbiome during advanced dental caries in children, revealing novel taxa and co-occurrences with host molecules.</title>
        <authorList>
            <person name="Baker J.L."/>
            <person name="Morton J.T."/>
            <person name="Dinis M."/>
            <person name="Alvarez R."/>
            <person name="Tran N.C."/>
            <person name="Knight R."/>
            <person name="Edlund A."/>
        </authorList>
    </citation>
    <scope>NUCLEOTIDE SEQUENCE</scope>
    <source>
        <strain evidence="2">JCVI_30_bin.13</strain>
    </source>
</reference>
<feature type="transmembrane region" description="Helical" evidence="1">
    <location>
        <begin position="32"/>
        <end position="53"/>
    </location>
</feature>
<feature type="transmembrane region" description="Helical" evidence="1">
    <location>
        <begin position="65"/>
        <end position="91"/>
    </location>
</feature>
<dbReference type="AlphaFoldDB" id="A0A929WTS0"/>
<dbReference type="EMBL" id="JABZGF010000025">
    <property type="protein sequence ID" value="MBF0965920.1"/>
    <property type="molecule type" value="Genomic_DNA"/>
</dbReference>
<proteinExistence type="predicted"/>
<name>A0A929WTS0_9ACTO</name>
<evidence type="ECO:0000256" key="1">
    <source>
        <dbReference type="SAM" id="Phobius"/>
    </source>
</evidence>
<protein>
    <submittedName>
        <fullName evidence="2">Cytochrome b/b6 domain-containing protein</fullName>
    </submittedName>
</protein>
<evidence type="ECO:0000313" key="2">
    <source>
        <dbReference type="EMBL" id="MBF0965920.1"/>
    </source>
</evidence>
<keyword evidence="1" id="KW-0812">Transmembrane</keyword>
<dbReference type="Proteomes" id="UP000759246">
    <property type="component" value="Unassembled WGS sequence"/>
</dbReference>
<sequence length="240" mass="26223">MDTSVNEGGEQVSQGLNEDASQLTLTGAQKRAAWVLVGLMATVAYAGLWYFFFYDYWGERALRSLLEAIGIPLLIVLFWWPVVWASAKWLVRDLMRWVTSTRGGQHGRPPAPLAALAGFVASAAVLGAVICASTSIFGPVVADWRDGVTTHENVTCQNMREVEVARTGSSPASTDVTFDLVSPDGYARQFTINQVRFERGVDKSRQPDVTLMAACQSSDATLTVAVYERTGILAEARKDR</sequence>
<feature type="transmembrane region" description="Helical" evidence="1">
    <location>
        <begin position="111"/>
        <end position="137"/>
    </location>
</feature>
<comment type="caution">
    <text evidence="2">The sequence shown here is derived from an EMBL/GenBank/DDBJ whole genome shotgun (WGS) entry which is preliminary data.</text>
</comment>